<evidence type="ECO:0000313" key="7">
    <source>
        <dbReference type="Proteomes" id="UP000054703"/>
    </source>
</evidence>
<feature type="transmembrane region" description="Helical" evidence="5">
    <location>
        <begin position="12"/>
        <end position="37"/>
    </location>
</feature>
<dbReference type="Proteomes" id="UP000054703">
    <property type="component" value="Unassembled WGS sequence"/>
</dbReference>
<reference evidence="6 7" key="1">
    <citation type="submission" date="2015-11" db="EMBL/GenBank/DDBJ databases">
        <title>Genomic analysis of 38 Legionella species identifies large and diverse effector repertoires.</title>
        <authorList>
            <person name="Burstein D."/>
            <person name="Amaro F."/>
            <person name="Zusman T."/>
            <person name="Lifshitz Z."/>
            <person name="Cohen O."/>
            <person name="Gilbert J.A."/>
            <person name="Pupko T."/>
            <person name="Shuman H.A."/>
            <person name="Segal G."/>
        </authorList>
    </citation>
    <scope>NUCLEOTIDE SEQUENCE [LARGE SCALE GENOMIC DNA]</scope>
    <source>
        <strain evidence="6 7">SC-63-C7</strain>
    </source>
</reference>
<evidence type="ECO:0000256" key="2">
    <source>
        <dbReference type="ARBA" id="ARBA00022448"/>
    </source>
</evidence>
<dbReference type="InterPro" id="IPR036259">
    <property type="entry name" value="MFS_trans_sf"/>
</dbReference>
<dbReference type="STRING" id="45074.Lsan_1824"/>
<dbReference type="InterPro" id="IPR051084">
    <property type="entry name" value="H+-coupled_symporters"/>
</dbReference>
<keyword evidence="5" id="KW-1133">Transmembrane helix</keyword>
<evidence type="ECO:0000313" key="6">
    <source>
        <dbReference type="EMBL" id="KTD61488.1"/>
    </source>
</evidence>
<evidence type="ECO:0000256" key="1">
    <source>
        <dbReference type="ARBA" id="ARBA00004651"/>
    </source>
</evidence>
<proteinExistence type="predicted"/>
<keyword evidence="7" id="KW-1185">Reference proteome</keyword>
<keyword evidence="3" id="KW-1003">Cell membrane</keyword>
<dbReference type="GO" id="GO:0015293">
    <property type="term" value="F:symporter activity"/>
    <property type="evidence" value="ECO:0007669"/>
    <property type="project" value="UniProtKB-KW"/>
</dbReference>
<keyword evidence="5" id="KW-0472">Membrane</keyword>
<feature type="transmembrane region" description="Helical" evidence="5">
    <location>
        <begin position="43"/>
        <end position="64"/>
    </location>
</feature>
<sequence length="80" mass="8905">MVSLFPHQYRDSAFGIAFNIGISLFGGTTPLIMMWLVNKTGNFIAPAWYYILGAIIGLVSLAICEYSQRQINDSQPSLVY</sequence>
<dbReference type="SUPFAM" id="SSF103473">
    <property type="entry name" value="MFS general substrate transporter"/>
    <property type="match status" value="1"/>
</dbReference>
<keyword evidence="5" id="KW-0812">Transmembrane</keyword>
<evidence type="ECO:0000256" key="3">
    <source>
        <dbReference type="ARBA" id="ARBA00022475"/>
    </source>
</evidence>
<gene>
    <name evidence="6" type="ORF">Lsan_1824</name>
</gene>
<comment type="caution">
    <text evidence="6">The sequence shown here is derived from an EMBL/GenBank/DDBJ whole genome shotgun (WGS) entry which is preliminary data.</text>
</comment>
<comment type="subcellular location">
    <subcellularLocation>
        <location evidence="1">Cell membrane</location>
        <topology evidence="1">Multi-pass membrane protein</topology>
    </subcellularLocation>
</comment>
<evidence type="ECO:0000256" key="5">
    <source>
        <dbReference type="SAM" id="Phobius"/>
    </source>
</evidence>
<evidence type="ECO:0000256" key="4">
    <source>
        <dbReference type="ARBA" id="ARBA00022847"/>
    </source>
</evidence>
<keyword evidence="2" id="KW-0813">Transport</keyword>
<accession>A0A0W0YX62</accession>
<dbReference type="GO" id="GO:0005886">
    <property type="term" value="C:plasma membrane"/>
    <property type="evidence" value="ECO:0007669"/>
    <property type="project" value="UniProtKB-SubCell"/>
</dbReference>
<keyword evidence="4" id="KW-0769">Symport</keyword>
<dbReference type="RefSeq" id="WP_237762083.1">
    <property type="nucleotide sequence ID" value="NZ_CAAAIH010000065.1"/>
</dbReference>
<dbReference type="EMBL" id="LNYU01000039">
    <property type="protein sequence ID" value="KTD61488.1"/>
    <property type="molecule type" value="Genomic_DNA"/>
</dbReference>
<organism evidence="6 7">
    <name type="scientific">Legionella santicrucis</name>
    <dbReference type="NCBI Taxonomy" id="45074"/>
    <lineage>
        <taxon>Bacteria</taxon>
        <taxon>Pseudomonadati</taxon>
        <taxon>Pseudomonadota</taxon>
        <taxon>Gammaproteobacteria</taxon>
        <taxon>Legionellales</taxon>
        <taxon>Legionellaceae</taxon>
        <taxon>Legionella</taxon>
    </lineage>
</organism>
<dbReference type="PANTHER" id="PTHR43528">
    <property type="entry name" value="ALPHA-KETOGLUTARATE PERMEASE"/>
    <property type="match status" value="1"/>
</dbReference>
<name>A0A0W0YX62_9GAMM</name>
<dbReference type="PANTHER" id="PTHR43528:SF1">
    <property type="entry name" value="ALPHA-KETOGLUTARATE PERMEASE"/>
    <property type="match status" value="1"/>
</dbReference>
<dbReference type="AlphaFoldDB" id="A0A0W0YX62"/>
<protein>
    <submittedName>
        <fullName evidence="6">Uncharacterized protein</fullName>
    </submittedName>
</protein>
<dbReference type="PATRIC" id="fig|45074.5.peg.1943"/>